<feature type="region of interest" description="Disordered" evidence="1">
    <location>
        <begin position="831"/>
        <end position="868"/>
    </location>
</feature>
<proteinExistence type="predicted"/>
<feature type="compositionally biased region" description="Low complexity" evidence="1">
    <location>
        <begin position="521"/>
        <end position="535"/>
    </location>
</feature>
<gene>
    <name evidence="3" type="ORF">GFSPODELE1_LOCUS6413</name>
</gene>
<feature type="region of interest" description="Disordered" evidence="1">
    <location>
        <begin position="1012"/>
        <end position="1033"/>
    </location>
</feature>
<organism evidence="3 4">
    <name type="scientific">Somion occarium</name>
    <dbReference type="NCBI Taxonomy" id="3059160"/>
    <lineage>
        <taxon>Eukaryota</taxon>
        <taxon>Fungi</taxon>
        <taxon>Dikarya</taxon>
        <taxon>Basidiomycota</taxon>
        <taxon>Agaricomycotina</taxon>
        <taxon>Agaricomycetes</taxon>
        <taxon>Polyporales</taxon>
        <taxon>Cerrenaceae</taxon>
        <taxon>Somion</taxon>
    </lineage>
</organism>
<feature type="region of interest" description="Disordered" evidence="1">
    <location>
        <begin position="20"/>
        <end position="51"/>
    </location>
</feature>
<feature type="region of interest" description="Disordered" evidence="1">
    <location>
        <begin position="223"/>
        <end position="253"/>
    </location>
</feature>
<feature type="chain" id="PRO_5047278678" evidence="2">
    <location>
        <begin position="19"/>
        <end position="1094"/>
    </location>
</feature>
<feature type="compositionally biased region" description="Basic and acidic residues" evidence="1">
    <location>
        <begin position="1074"/>
        <end position="1083"/>
    </location>
</feature>
<protein>
    <submittedName>
        <fullName evidence="3">Uncharacterized protein</fullName>
    </submittedName>
</protein>
<feature type="compositionally biased region" description="Basic residues" evidence="1">
    <location>
        <begin position="536"/>
        <end position="546"/>
    </location>
</feature>
<feature type="compositionally biased region" description="Basic and acidic residues" evidence="1">
    <location>
        <begin position="430"/>
        <end position="439"/>
    </location>
</feature>
<accession>A0ABP1DI54</accession>
<keyword evidence="2" id="KW-0732">Signal</keyword>
<feature type="compositionally biased region" description="Polar residues" evidence="1">
    <location>
        <begin position="672"/>
        <end position="684"/>
    </location>
</feature>
<feature type="region of interest" description="Disordered" evidence="1">
    <location>
        <begin position="181"/>
        <end position="203"/>
    </location>
</feature>
<evidence type="ECO:0000313" key="4">
    <source>
        <dbReference type="Proteomes" id="UP001497453"/>
    </source>
</evidence>
<feature type="region of interest" description="Disordered" evidence="1">
    <location>
        <begin position="511"/>
        <end position="546"/>
    </location>
</feature>
<feature type="region of interest" description="Disordered" evidence="1">
    <location>
        <begin position="671"/>
        <end position="694"/>
    </location>
</feature>
<feature type="region of interest" description="Disordered" evidence="1">
    <location>
        <begin position="266"/>
        <end position="312"/>
    </location>
</feature>
<dbReference type="EMBL" id="OZ037947">
    <property type="protein sequence ID" value="CAL1707523.1"/>
    <property type="molecule type" value="Genomic_DNA"/>
</dbReference>
<feature type="signal peptide" evidence="2">
    <location>
        <begin position="1"/>
        <end position="18"/>
    </location>
</feature>
<reference evidence="4" key="1">
    <citation type="submission" date="2024-04" db="EMBL/GenBank/DDBJ databases">
        <authorList>
            <person name="Shaw F."/>
            <person name="Minotto A."/>
        </authorList>
    </citation>
    <scope>NUCLEOTIDE SEQUENCE [LARGE SCALE GENOMIC DNA]</scope>
</reference>
<feature type="region of interest" description="Disordered" evidence="1">
    <location>
        <begin position="403"/>
        <end position="447"/>
    </location>
</feature>
<feature type="compositionally biased region" description="Polar residues" evidence="1">
    <location>
        <begin position="841"/>
        <end position="853"/>
    </location>
</feature>
<evidence type="ECO:0000256" key="2">
    <source>
        <dbReference type="SAM" id="SignalP"/>
    </source>
</evidence>
<feature type="compositionally biased region" description="Low complexity" evidence="1">
    <location>
        <begin position="947"/>
        <end position="962"/>
    </location>
</feature>
<sequence length="1094" mass="119932">MFRSFVFCLHLGYAIMLGRTPPNTSRPSRITSFQSPLQDPQTYTPPCTRGTRRHSHYPLVLFDGSPLSSRPAEDFFRSHPSTTATPDVVRGSVAHAYTCSPARMLSTAARLADTHNMSSHSDCNTFRVTGTRPLFAATPLVLEDVEDSQLFENTPPVVFGSTHASFPTSSIPVCSTPVLSKSPSSPCSSPTPSTPSQSTSLPSFDSLSCQDLVRFHRESLASRIRSGATSPLSRSHSYRPMPPDAAFFPFGPKRLGEMDKQLNSITTPSTQRLSDPFTSPSLSVSDGSSSPPRPYQAPKSAPPISTSERKLRRQGVDFHSHVMYAKEFKLEDAADFEPDYAFRRSSDHNPSHSCPEVLAEDTQQDTDLDSASDYSYEAEDIDNGPEAAFDCLLGIGGDGMAAYSSDRTRSSRDLNSSPGLPESDVFSHPVAKDKTEYHHVSSSGSRTRPTLQITLPVILEPSFPSSPMDGNPYAYHCQEENELQTPLSHDGLRALDTTPWYDDFSLYEEDEPRSAFESDSDSCSNNEINNSNIRNRSGHRKHPGKFKRIKDALKVSVSMPSMRVKAKNLNGSREVTPSSLLSSSSYFASASSQMHTDAHTGSQISIQSSFGSPNRSIPSVSPFLANARIRTSRTTSGASLSPYTPPVQLTPLACSPPIQQVVLGGELEQGASCKTDTDNQITSTRSIPRPLPLPKIPLPPLPSISTLSHLHTLGGISPSASETPGIEACDDNSRGTVALQAQDSRVTIIDPDESMVLLEKSIAKLKAYRPTMSQTMVSSDRTIVPHEEQSCKMEADSMRRIEALEGMEKPTLDIPPSTLQRLDFLNLSTPELTPAEDVPSSRPSPSLESATLQTERKDYPPTETDVRPPSFFIPPFDFEKHYSSSSTRDSTLNSEKPIVAQHIRKSSSLFDINCSTMSVRSDRLSAVSNTSSQTSCTSSVSAYSPMSDESYFQSSSSSAATSPLYPKRTSSLRAKDIFVDTESISTTSDKSQKTTPRPFIYRPVRQECLSKSKPTSDVYLTRPTRDRGHSRGMPLLPEDEQAVIHVSVQRNEDQCQNVRERQSKIRKLFGRVGNKTEKNEKSVKGLRGSSSIRN</sequence>
<feature type="region of interest" description="Disordered" evidence="1">
    <location>
        <begin position="1071"/>
        <end position="1094"/>
    </location>
</feature>
<feature type="compositionally biased region" description="Polar residues" evidence="1">
    <location>
        <begin position="266"/>
        <end position="278"/>
    </location>
</feature>
<feature type="compositionally biased region" description="Basic and acidic residues" evidence="1">
    <location>
        <begin position="854"/>
        <end position="866"/>
    </location>
</feature>
<evidence type="ECO:0000256" key="1">
    <source>
        <dbReference type="SAM" id="MobiDB-lite"/>
    </source>
</evidence>
<dbReference type="Proteomes" id="UP001497453">
    <property type="component" value="Chromosome 4"/>
</dbReference>
<name>A0ABP1DI54_9APHY</name>
<feature type="compositionally biased region" description="Low complexity" evidence="1">
    <location>
        <begin position="279"/>
        <end position="290"/>
    </location>
</feature>
<feature type="region of interest" description="Disordered" evidence="1">
    <location>
        <begin position="947"/>
        <end position="966"/>
    </location>
</feature>
<feature type="compositionally biased region" description="Polar residues" evidence="1">
    <location>
        <begin position="21"/>
        <end position="45"/>
    </location>
</feature>
<keyword evidence="4" id="KW-1185">Reference proteome</keyword>
<evidence type="ECO:0000313" key="3">
    <source>
        <dbReference type="EMBL" id="CAL1707523.1"/>
    </source>
</evidence>